<proteinExistence type="predicted"/>
<comment type="caution">
    <text evidence="1">The sequence shown here is derived from an EMBL/GenBank/DDBJ whole genome shotgun (WGS) entry which is preliminary data.</text>
</comment>
<gene>
    <name evidence="1" type="ORF">RF11_04415</name>
</gene>
<dbReference type="EMBL" id="JWZT01005403">
    <property type="protein sequence ID" value="KII60876.1"/>
    <property type="molecule type" value="Genomic_DNA"/>
</dbReference>
<sequence>MSVRFCRQVEKTTEAMKLVSMKKNGHESYLEYASRVYQQALTTHQGQVDETILIGIFLSGIEDPDIIRDIQKERPSDIWEGATIAERFKPNQEKNCCSIQTNSRDVEIREMKECLAEITATLKRQNVDSRRCYECGKVGHVGPLLPSQKILQWSFSIECLKGLQKEFLSNHS</sequence>
<evidence type="ECO:0008006" key="3">
    <source>
        <dbReference type="Google" id="ProtNLM"/>
    </source>
</evidence>
<organism evidence="1 2">
    <name type="scientific">Thelohanellus kitauei</name>
    <name type="common">Myxosporean</name>
    <dbReference type="NCBI Taxonomy" id="669202"/>
    <lineage>
        <taxon>Eukaryota</taxon>
        <taxon>Metazoa</taxon>
        <taxon>Cnidaria</taxon>
        <taxon>Myxozoa</taxon>
        <taxon>Myxosporea</taxon>
        <taxon>Bivalvulida</taxon>
        <taxon>Platysporina</taxon>
        <taxon>Myxobolidae</taxon>
        <taxon>Thelohanellus</taxon>
    </lineage>
</organism>
<evidence type="ECO:0000313" key="2">
    <source>
        <dbReference type="Proteomes" id="UP000031668"/>
    </source>
</evidence>
<dbReference type="Proteomes" id="UP000031668">
    <property type="component" value="Unassembled WGS sequence"/>
</dbReference>
<dbReference type="OrthoDB" id="10028501at2759"/>
<reference evidence="1 2" key="1">
    <citation type="journal article" date="2014" name="Genome Biol. Evol.">
        <title>The genome of the myxosporean Thelohanellus kitauei shows adaptations to nutrient acquisition within its fish host.</title>
        <authorList>
            <person name="Yang Y."/>
            <person name="Xiong J."/>
            <person name="Zhou Z."/>
            <person name="Huo F."/>
            <person name="Miao W."/>
            <person name="Ran C."/>
            <person name="Liu Y."/>
            <person name="Zhang J."/>
            <person name="Feng J."/>
            <person name="Wang M."/>
            <person name="Wang M."/>
            <person name="Wang L."/>
            <person name="Yao B."/>
        </authorList>
    </citation>
    <scope>NUCLEOTIDE SEQUENCE [LARGE SCALE GENOMIC DNA]</scope>
    <source>
        <strain evidence="1">Wuqing</strain>
    </source>
</reference>
<dbReference type="AlphaFoldDB" id="A0A0C2MGR2"/>
<evidence type="ECO:0000313" key="1">
    <source>
        <dbReference type="EMBL" id="KII60876.1"/>
    </source>
</evidence>
<name>A0A0C2MGR2_THEKT</name>
<keyword evidence="2" id="KW-1185">Reference proteome</keyword>
<protein>
    <recommendedName>
        <fullName evidence="3">CCHC-type domain-containing protein</fullName>
    </recommendedName>
</protein>
<accession>A0A0C2MGR2</accession>